<evidence type="ECO:0000256" key="2">
    <source>
        <dbReference type="ARBA" id="ARBA00022692"/>
    </source>
</evidence>
<organism evidence="7">
    <name type="scientific">Cryptomonas curvata</name>
    <dbReference type="NCBI Taxonomy" id="233186"/>
    <lineage>
        <taxon>Eukaryota</taxon>
        <taxon>Cryptophyceae</taxon>
        <taxon>Cryptomonadales</taxon>
        <taxon>Cryptomonadaceae</taxon>
        <taxon>Cryptomonas</taxon>
    </lineage>
</organism>
<comment type="subcellular location">
    <subcellularLocation>
        <location evidence="1">Membrane</location>
        <topology evidence="1">Multi-pass membrane protein</topology>
    </subcellularLocation>
</comment>
<feature type="transmembrane region" description="Helical" evidence="6">
    <location>
        <begin position="343"/>
        <end position="361"/>
    </location>
</feature>
<protein>
    <submittedName>
        <fullName evidence="7">Uncharacterized protein</fullName>
    </submittedName>
</protein>
<dbReference type="PANTHER" id="PTHR23423">
    <property type="entry name" value="ORGANIC SOLUTE TRANSPORTER-RELATED"/>
    <property type="match status" value="1"/>
</dbReference>
<dbReference type="Pfam" id="PF03619">
    <property type="entry name" value="Solute_trans_a"/>
    <property type="match status" value="1"/>
</dbReference>
<evidence type="ECO:0000256" key="3">
    <source>
        <dbReference type="ARBA" id="ARBA00022989"/>
    </source>
</evidence>
<evidence type="ECO:0000256" key="1">
    <source>
        <dbReference type="ARBA" id="ARBA00004141"/>
    </source>
</evidence>
<evidence type="ECO:0000256" key="5">
    <source>
        <dbReference type="SAM" id="MobiDB-lite"/>
    </source>
</evidence>
<proteinExistence type="predicted"/>
<accession>A0A7S0MZZ2</accession>
<keyword evidence="4 6" id="KW-0472">Membrane</keyword>
<feature type="region of interest" description="Disordered" evidence="5">
    <location>
        <begin position="1"/>
        <end position="20"/>
    </location>
</feature>
<dbReference type="AlphaFoldDB" id="A0A7S0MZZ2"/>
<feature type="transmembrane region" description="Helical" evidence="6">
    <location>
        <begin position="266"/>
        <end position="287"/>
    </location>
</feature>
<feature type="transmembrane region" description="Helical" evidence="6">
    <location>
        <begin position="171"/>
        <end position="188"/>
    </location>
</feature>
<dbReference type="EMBL" id="HBEZ01051102">
    <property type="protein sequence ID" value="CAD8653187.1"/>
    <property type="molecule type" value="Transcribed_RNA"/>
</dbReference>
<dbReference type="GO" id="GO:0016020">
    <property type="term" value="C:membrane"/>
    <property type="evidence" value="ECO:0007669"/>
    <property type="project" value="UniProtKB-SubCell"/>
</dbReference>
<gene>
    <name evidence="7" type="ORF">CCUR1050_LOCUS28039</name>
</gene>
<name>A0A7S0MZZ2_9CRYP</name>
<dbReference type="InterPro" id="IPR005178">
    <property type="entry name" value="Ostalpha/TMEM184C"/>
</dbReference>
<feature type="transmembrane region" description="Helical" evidence="6">
    <location>
        <begin position="106"/>
        <end position="126"/>
    </location>
</feature>
<sequence length="463" mass="53394">MADAAATNGHTEETSIESETYHDQAAVKAQAMKVLMKEHKGEVEGLLVEQEEEWFNDDPFLIINMDNNAAQDSKKEVKVYGAQTEYHEYGVHIDDWWIGTSRAMLAIVYLVLFALVAIVIWQFMYYSYQEHVIAWVIGAIFVGLAVPLSLQDIHYHVLHYVSPLQRHYIRILWMVPLYSVESWLALRFNEQKMYLETLREMYESYVVYSLFKLMREFLGTKEVAVWKLSKVASKHGKTVAKHPFPCCCLMPWQLNAQFLTRSSLGVWQYVIIRTFLAVLSCVFEAYHMYGEGTMDWGKLYPYTVLILNTSQCWALYCLVLFYHELKDELAPINPLGKFLVVKAVVFFSWWQQIIIAGMASMEMVHPMLDYSAEDVAKGMQNLLIVVEMLVYAVCHKFIFSYTDFRAGGPLQQYLDETRAARKELKKAVVDMLPTDVIMEGGEYVKKAKRYVKKKVAPAAADSA</sequence>
<dbReference type="SMART" id="SM01417">
    <property type="entry name" value="Solute_trans_a"/>
    <property type="match status" value="1"/>
</dbReference>
<feature type="transmembrane region" description="Helical" evidence="6">
    <location>
        <begin position="132"/>
        <end position="150"/>
    </location>
</feature>
<evidence type="ECO:0000256" key="6">
    <source>
        <dbReference type="SAM" id="Phobius"/>
    </source>
</evidence>
<reference evidence="7" key="1">
    <citation type="submission" date="2021-01" db="EMBL/GenBank/DDBJ databases">
        <authorList>
            <person name="Corre E."/>
            <person name="Pelletier E."/>
            <person name="Niang G."/>
            <person name="Scheremetjew M."/>
            <person name="Finn R."/>
            <person name="Kale V."/>
            <person name="Holt S."/>
            <person name="Cochrane G."/>
            <person name="Meng A."/>
            <person name="Brown T."/>
            <person name="Cohen L."/>
        </authorList>
    </citation>
    <scope>NUCLEOTIDE SEQUENCE</scope>
    <source>
        <strain evidence="7">CCAP979/52</strain>
    </source>
</reference>
<feature type="transmembrane region" description="Helical" evidence="6">
    <location>
        <begin position="299"/>
        <end position="323"/>
    </location>
</feature>
<keyword evidence="2 6" id="KW-0812">Transmembrane</keyword>
<evidence type="ECO:0000256" key="4">
    <source>
        <dbReference type="ARBA" id="ARBA00023136"/>
    </source>
</evidence>
<keyword evidence="3 6" id="KW-1133">Transmembrane helix</keyword>
<evidence type="ECO:0000313" key="7">
    <source>
        <dbReference type="EMBL" id="CAD8653187.1"/>
    </source>
</evidence>